<dbReference type="PANTHER" id="PTHR22726:SF1">
    <property type="entry name" value="METALLOENDOPEPTIDASE OMA1, MITOCHONDRIAL"/>
    <property type="match status" value="1"/>
</dbReference>
<feature type="domain" description="Peptidase M48" evidence="7">
    <location>
        <begin position="73"/>
        <end position="258"/>
    </location>
</feature>
<dbReference type="Gene3D" id="3.30.2010.10">
    <property type="entry name" value="Metalloproteases ('zincins'), catalytic domain"/>
    <property type="match status" value="1"/>
</dbReference>
<keyword evidence="5 6" id="KW-0482">Metalloprotease</keyword>
<proteinExistence type="inferred from homology"/>
<dbReference type="PROSITE" id="PS51257">
    <property type="entry name" value="PROKAR_LIPOPROTEIN"/>
    <property type="match status" value="1"/>
</dbReference>
<keyword evidence="3 6" id="KW-0378">Hydrolase</keyword>
<comment type="similarity">
    <text evidence="6">Belongs to the peptidase M48 family.</text>
</comment>
<accession>A0A942A1Q9</accession>
<dbReference type="GO" id="GO:0046872">
    <property type="term" value="F:metal ion binding"/>
    <property type="evidence" value="ECO:0007669"/>
    <property type="project" value="UniProtKB-KW"/>
</dbReference>
<evidence type="ECO:0000256" key="1">
    <source>
        <dbReference type="ARBA" id="ARBA00022670"/>
    </source>
</evidence>
<dbReference type="InterPro" id="IPR001915">
    <property type="entry name" value="Peptidase_M48"/>
</dbReference>
<dbReference type="InterPro" id="IPR051156">
    <property type="entry name" value="Mito/Outer_Membr_Metalloprot"/>
</dbReference>
<dbReference type="GO" id="GO:0016020">
    <property type="term" value="C:membrane"/>
    <property type="evidence" value="ECO:0007669"/>
    <property type="project" value="TreeGrafter"/>
</dbReference>
<keyword evidence="4 6" id="KW-0862">Zinc</keyword>
<keyword evidence="2" id="KW-0479">Metal-binding</keyword>
<dbReference type="EMBL" id="JAANXD010000077">
    <property type="protein sequence ID" value="MBS1258960.1"/>
    <property type="molecule type" value="Genomic_DNA"/>
</dbReference>
<dbReference type="PANTHER" id="PTHR22726">
    <property type="entry name" value="METALLOENDOPEPTIDASE OMA1"/>
    <property type="match status" value="1"/>
</dbReference>
<dbReference type="GO" id="GO:0051603">
    <property type="term" value="P:proteolysis involved in protein catabolic process"/>
    <property type="evidence" value="ECO:0007669"/>
    <property type="project" value="TreeGrafter"/>
</dbReference>
<dbReference type="AlphaFoldDB" id="A0A942A1Q9"/>
<name>A0A942A1Q9_9BACT</name>
<dbReference type="CDD" id="cd07331">
    <property type="entry name" value="M48C_Oma1_like"/>
    <property type="match status" value="1"/>
</dbReference>
<reference evidence="8" key="1">
    <citation type="journal article" date="2021" name="ISME J.">
        <title>Fine-scale metabolic discontinuity in a stratified prokaryote microbiome of a Red Sea deep halocline.</title>
        <authorList>
            <person name="Michoud G."/>
            <person name="Ngugi D.K."/>
            <person name="Barozzi A."/>
            <person name="Merlino G."/>
            <person name="Calleja M.L."/>
            <person name="Delgado-Huertas A."/>
            <person name="Moran X.A.G."/>
            <person name="Daffonchio D."/>
        </authorList>
    </citation>
    <scope>NUCLEOTIDE SEQUENCE</scope>
    <source>
        <strain evidence="8">SuakinDeep_MAG55_1</strain>
    </source>
</reference>
<dbReference type="Proteomes" id="UP000722750">
    <property type="component" value="Unassembled WGS sequence"/>
</dbReference>
<evidence type="ECO:0000313" key="9">
    <source>
        <dbReference type="Proteomes" id="UP000722750"/>
    </source>
</evidence>
<evidence type="ECO:0000259" key="7">
    <source>
        <dbReference type="Pfam" id="PF01435"/>
    </source>
</evidence>
<evidence type="ECO:0000256" key="4">
    <source>
        <dbReference type="ARBA" id="ARBA00022833"/>
    </source>
</evidence>
<protein>
    <submittedName>
        <fullName evidence="8">Beta-barrel assembly-enhancing protease</fullName>
    </submittedName>
</protein>
<evidence type="ECO:0000256" key="3">
    <source>
        <dbReference type="ARBA" id="ARBA00022801"/>
    </source>
</evidence>
<comment type="caution">
    <text evidence="8">The sequence shown here is derived from an EMBL/GenBank/DDBJ whole genome shotgun (WGS) entry which is preliminary data.</text>
</comment>
<comment type="cofactor">
    <cofactor evidence="6">
        <name>Zn(2+)</name>
        <dbReference type="ChEBI" id="CHEBI:29105"/>
    </cofactor>
    <text evidence="6">Binds 1 zinc ion per subunit.</text>
</comment>
<dbReference type="GO" id="GO:0004222">
    <property type="term" value="F:metalloendopeptidase activity"/>
    <property type="evidence" value="ECO:0007669"/>
    <property type="project" value="InterPro"/>
</dbReference>
<keyword evidence="1 6" id="KW-0645">Protease</keyword>
<evidence type="ECO:0000256" key="6">
    <source>
        <dbReference type="RuleBase" id="RU003983"/>
    </source>
</evidence>
<sequence>MKISRGCISLIIVILFLSLSCTTVPITGRQQFSILPDYAMLSMSLQQYNEFLKTNKISRNQEQTKMVKKVGRKIQMAVEQYFTDKNMSHALKDYKWEFNLIESEEKNAWAMPGGKVVVYEGILPITKDEAGLAVVMGHEIAHAIAKHGNERMSQGLIAQIGGMTLSKALAEKPEKTRQLWMTVFGVGAQYGVMLPFSRLQESEADHLGLIFMDIAGYNPDEAVEVWKRMAQLKEGQAPPEFLSTHPSDETRIRKIKETIPKAKQYL</sequence>
<evidence type="ECO:0000256" key="5">
    <source>
        <dbReference type="ARBA" id="ARBA00023049"/>
    </source>
</evidence>
<dbReference type="Pfam" id="PF01435">
    <property type="entry name" value="Peptidase_M48"/>
    <property type="match status" value="1"/>
</dbReference>
<gene>
    <name evidence="8" type="ORF">MAG551_02024</name>
</gene>
<evidence type="ECO:0000256" key="2">
    <source>
        <dbReference type="ARBA" id="ARBA00022723"/>
    </source>
</evidence>
<evidence type="ECO:0000313" key="8">
    <source>
        <dbReference type="EMBL" id="MBS1258960.1"/>
    </source>
</evidence>
<organism evidence="8 9">
    <name type="scientific">Candidatus Scalindua arabica</name>
    <dbReference type="NCBI Taxonomy" id="1127984"/>
    <lineage>
        <taxon>Bacteria</taxon>
        <taxon>Pseudomonadati</taxon>
        <taxon>Planctomycetota</taxon>
        <taxon>Candidatus Brocadiia</taxon>
        <taxon>Candidatus Brocadiales</taxon>
        <taxon>Candidatus Scalinduaceae</taxon>
        <taxon>Candidatus Scalindua</taxon>
    </lineage>
</organism>